<feature type="transmembrane region" description="Helical" evidence="1">
    <location>
        <begin position="102"/>
        <end position="123"/>
    </location>
</feature>
<keyword evidence="1" id="KW-0812">Transmembrane</keyword>
<dbReference type="AlphaFoldDB" id="A0A644WMF4"/>
<protein>
    <submittedName>
        <fullName evidence="2">Uncharacterized protein</fullName>
    </submittedName>
</protein>
<evidence type="ECO:0000256" key="1">
    <source>
        <dbReference type="SAM" id="Phobius"/>
    </source>
</evidence>
<gene>
    <name evidence="2" type="ORF">SDC9_51283</name>
</gene>
<name>A0A644WMF4_9ZZZZ</name>
<dbReference type="EMBL" id="VSSQ01001091">
    <property type="protein sequence ID" value="MPM05002.1"/>
    <property type="molecule type" value="Genomic_DNA"/>
</dbReference>
<sequence length="129" mass="14836">MSVCEWFAPYETLENIVLPVNKYPNLTLFTFNGCGVGFSGKFNRSGYEYDTVRYVKVLFLPVIPIDAYRVYNLGLSNNSPVIREFIVIDKIPLKFLYIRKTLTITISIVVIILLLWALLTFMITRGTLN</sequence>
<reference evidence="2" key="1">
    <citation type="submission" date="2019-08" db="EMBL/GenBank/DDBJ databases">
        <authorList>
            <person name="Kucharzyk K."/>
            <person name="Murdoch R.W."/>
            <person name="Higgins S."/>
            <person name="Loffler F."/>
        </authorList>
    </citation>
    <scope>NUCLEOTIDE SEQUENCE</scope>
</reference>
<keyword evidence="1" id="KW-1133">Transmembrane helix</keyword>
<accession>A0A644WMF4</accession>
<proteinExistence type="predicted"/>
<evidence type="ECO:0000313" key="2">
    <source>
        <dbReference type="EMBL" id="MPM05002.1"/>
    </source>
</evidence>
<keyword evidence="1" id="KW-0472">Membrane</keyword>
<organism evidence="2">
    <name type="scientific">bioreactor metagenome</name>
    <dbReference type="NCBI Taxonomy" id="1076179"/>
    <lineage>
        <taxon>unclassified sequences</taxon>
        <taxon>metagenomes</taxon>
        <taxon>ecological metagenomes</taxon>
    </lineage>
</organism>
<comment type="caution">
    <text evidence="2">The sequence shown here is derived from an EMBL/GenBank/DDBJ whole genome shotgun (WGS) entry which is preliminary data.</text>
</comment>